<reference evidence="3 4" key="1">
    <citation type="submission" date="2020-11" db="EMBL/GenBank/DDBJ databases">
        <title>Kefir isolates.</title>
        <authorList>
            <person name="Marcisauskas S."/>
            <person name="Kim Y."/>
            <person name="Blasche S."/>
        </authorList>
    </citation>
    <scope>NUCLEOTIDE SEQUENCE [LARGE SCALE GENOMIC DNA]</scope>
    <source>
        <strain evidence="3 4">KR</strain>
    </source>
</reference>
<dbReference type="Pfam" id="PF01590">
    <property type="entry name" value="GAF"/>
    <property type="match status" value="1"/>
</dbReference>
<keyword evidence="4" id="KW-1185">Reference proteome</keyword>
<dbReference type="PANTHER" id="PTHR43102:SF2">
    <property type="entry name" value="GAF DOMAIN-CONTAINING PROTEIN"/>
    <property type="match status" value="1"/>
</dbReference>
<dbReference type="EMBL" id="PUHQ01000012">
    <property type="protein sequence ID" value="KAG0664824.1"/>
    <property type="molecule type" value="Genomic_DNA"/>
</dbReference>
<feature type="domain" description="GAF" evidence="2">
    <location>
        <begin position="247"/>
        <end position="395"/>
    </location>
</feature>
<sequence length="688" mass="74723">MPSTKQEQGGTGGKVRSAIGALKRLPLIRRTTPADRPPSVAGRRRSGPESASEEEAGPQPASPAAVSTQEDGVAAPTNPTPRDWNAPPSPAASVRSSRAPKHKLNSSSPASELPKSWSEWNWAYQNGYIDFDDPPPPPSDLWASDFVTQSGTFKPPRPANEIKRQRAVDSLNVLPPSRNSDELPTPPQSPTRESAGTGASDEPRVAGNSSFDGESAGRRNGGSAGRSVLHQKSSGGGKRTKRQLGPLHPALQQLATEAKQRFGVDATTVSLMSNDHQIFLGDSTCKFLEETDKLERDSTCCAHTMLKASTTGTQEPLVVLDFTKDWRFRKNGFAPYGKGFYAAAPILVPAPLGDDEAEEYPAGVFCLLGEQPRTGFDERDRRDLSQMAERASVVIRRYVEEQRRARSAALAQKQSSWRRSDKVRRARRAQVAFDPAVVVTPPAADVTPPPLRASSEADDYERPPPSKRPSSEPDQSIAQLPSAEQPRSVKRPPLPIQTSSMAPARFEQTTSEDYQYAGTALSATLDGDVRDALDLSTELVATSIEMDFAYIARYDVHPPPSSAHPASDAPATLGSSSSPPAVEMISSFGRSHPAPQFSRQAHMALEHAMDDVVLYVRPDDALREARERGDVLTTGLLAKIATVGDQTYVLGCFSQEIRRVLNLEDVEFVKSFARDLVQYVPAFEEADR</sequence>
<protein>
    <recommendedName>
        <fullName evidence="2">GAF domain-containing protein</fullName>
    </recommendedName>
</protein>
<comment type="caution">
    <text evidence="3">The sequence shown here is derived from an EMBL/GenBank/DDBJ whole genome shotgun (WGS) entry which is preliminary data.</text>
</comment>
<proteinExistence type="predicted"/>
<dbReference type="PANTHER" id="PTHR43102">
    <property type="entry name" value="SLR1143 PROTEIN"/>
    <property type="match status" value="1"/>
</dbReference>
<feature type="region of interest" description="Disordered" evidence="1">
    <location>
        <begin position="559"/>
        <end position="580"/>
    </location>
</feature>
<accession>A0A9P6W7Q9</accession>
<evidence type="ECO:0000313" key="3">
    <source>
        <dbReference type="EMBL" id="KAG0664824.1"/>
    </source>
</evidence>
<evidence type="ECO:0000313" key="4">
    <source>
        <dbReference type="Proteomes" id="UP000777482"/>
    </source>
</evidence>
<feature type="region of interest" description="Disordered" evidence="1">
    <location>
        <begin position="440"/>
        <end position="503"/>
    </location>
</feature>
<dbReference type="Proteomes" id="UP000777482">
    <property type="component" value="Unassembled WGS sequence"/>
</dbReference>
<feature type="region of interest" description="Disordered" evidence="1">
    <location>
        <begin position="1"/>
        <end position="245"/>
    </location>
</feature>
<dbReference type="InterPro" id="IPR029016">
    <property type="entry name" value="GAF-like_dom_sf"/>
</dbReference>
<dbReference type="Gene3D" id="3.30.450.40">
    <property type="match status" value="1"/>
</dbReference>
<gene>
    <name evidence="3" type="ORF">C6P46_000961</name>
</gene>
<dbReference type="InterPro" id="IPR003018">
    <property type="entry name" value="GAF"/>
</dbReference>
<name>A0A9P6W7Q9_RHOMI</name>
<evidence type="ECO:0000256" key="1">
    <source>
        <dbReference type="SAM" id="MobiDB-lite"/>
    </source>
</evidence>
<dbReference type="OrthoDB" id="21225at2759"/>
<organism evidence="3 4">
    <name type="scientific">Rhodotorula mucilaginosa</name>
    <name type="common">Yeast</name>
    <name type="synonym">Rhodotorula rubra</name>
    <dbReference type="NCBI Taxonomy" id="5537"/>
    <lineage>
        <taxon>Eukaryota</taxon>
        <taxon>Fungi</taxon>
        <taxon>Dikarya</taxon>
        <taxon>Basidiomycota</taxon>
        <taxon>Pucciniomycotina</taxon>
        <taxon>Microbotryomycetes</taxon>
        <taxon>Sporidiobolales</taxon>
        <taxon>Sporidiobolaceae</taxon>
        <taxon>Rhodotorula</taxon>
    </lineage>
</organism>
<dbReference type="AlphaFoldDB" id="A0A9P6W7Q9"/>
<evidence type="ECO:0000259" key="2">
    <source>
        <dbReference type="Pfam" id="PF01590"/>
    </source>
</evidence>
<dbReference type="SUPFAM" id="SSF55781">
    <property type="entry name" value="GAF domain-like"/>
    <property type="match status" value="1"/>
</dbReference>